<evidence type="ECO:0000313" key="6">
    <source>
        <dbReference type="EMBL" id="UWP78826.1"/>
    </source>
</evidence>
<name>A0ABY5VPU9_9ACTN</name>
<dbReference type="Proteomes" id="UP001059617">
    <property type="component" value="Chromosome"/>
</dbReference>
<evidence type="ECO:0000259" key="4">
    <source>
        <dbReference type="Pfam" id="PF06722"/>
    </source>
</evidence>
<proteinExistence type="inferred from homology"/>
<dbReference type="InterPro" id="IPR050426">
    <property type="entry name" value="Glycosyltransferase_28"/>
</dbReference>
<dbReference type="Pfam" id="PF21036">
    <property type="entry name" value="EryCIII-like_N"/>
    <property type="match status" value="1"/>
</dbReference>
<evidence type="ECO:0000313" key="7">
    <source>
        <dbReference type="Proteomes" id="UP001059617"/>
    </source>
</evidence>
<dbReference type="RefSeq" id="WP_259856235.1">
    <property type="nucleotide sequence ID" value="NZ_BAAAST010000218.1"/>
</dbReference>
<accession>A0ABY5VPU9</accession>
<evidence type="ECO:0000256" key="2">
    <source>
        <dbReference type="ARBA" id="ARBA00022676"/>
    </source>
</evidence>
<reference evidence="6" key="2">
    <citation type="submission" date="2022-09" db="EMBL/GenBank/DDBJ databases">
        <title>Biosynthetic gene clusters of Dactylosporangioum fulvum.</title>
        <authorList>
            <person name="Caradec T."/>
        </authorList>
    </citation>
    <scope>NUCLEOTIDE SEQUENCE</scope>
    <source>
        <strain evidence="6">NRRL B-16292</strain>
    </source>
</reference>
<dbReference type="InterPro" id="IPR048284">
    <property type="entry name" value="EryCIII-like_N"/>
</dbReference>
<feature type="domain" description="Erythromycin biosynthesis protein CIII-like C-terminal" evidence="4">
    <location>
        <begin position="219"/>
        <end position="354"/>
    </location>
</feature>
<evidence type="ECO:0000256" key="3">
    <source>
        <dbReference type="ARBA" id="ARBA00022679"/>
    </source>
</evidence>
<sequence length="356" mass="36607">MRVLLVSAPLVGHVFPFVALGRALRDAGHEVLVATGGDGMAVTQSGLPVHDIAPGFRMAPIAMPIMLRHPLIARAELAGRAGTRGVRLLFRAVNDRIAGAVTGLARQWRPDLVIHEPLAVAGALAASAVGVPAVLHENSLFDGPTLVALFPEVPPVAAVISSAPPSVLPGRTGRLMRPVPYGGEAELPTWLGTAGERPRIAVSRSTVTGGPGRDRLMDRVVAAAGAVDAEFVLIRPPREFAGPANVRSTGWVPVPEVLANCAGVVHHGGAGTTLAALAAGVPQLVVNGAGDRRHNAALVAARGAGLAVDERDVSAEVLSRLVTDPALRAAAGEVREEITAMPSPAAVVPFLESLRS</sequence>
<organism evidence="6 7">
    <name type="scientific">Dactylosporangium fulvum</name>
    <dbReference type="NCBI Taxonomy" id="53359"/>
    <lineage>
        <taxon>Bacteria</taxon>
        <taxon>Bacillati</taxon>
        <taxon>Actinomycetota</taxon>
        <taxon>Actinomycetes</taxon>
        <taxon>Micromonosporales</taxon>
        <taxon>Micromonosporaceae</taxon>
        <taxon>Dactylosporangium</taxon>
    </lineage>
</organism>
<keyword evidence="2" id="KW-0328">Glycosyltransferase</keyword>
<dbReference type="PANTHER" id="PTHR48050:SF13">
    <property type="entry name" value="STEROL 3-BETA-GLUCOSYLTRANSFERASE UGT80A2"/>
    <property type="match status" value="1"/>
</dbReference>
<protein>
    <submittedName>
        <fullName evidence="6">DUF1205 domain-containing protein</fullName>
    </submittedName>
</protein>
<comment type="similarity">
    <text evidence="1">Belongs to the glycosyltransferase 28 family.</text>
</comment>
<gene>
    <name evidence="6" type="ORF">Dfulv_27035</name>
</gene>
<dbReference type="EMBL" id="CP073720">
    <property type="protein sequence ID" value="UWP78826.1"/>
    <property type="molecule type" value="Genomic_DNA"/>
</dbReference>
<evidence type="ECO:0000259" key="5">
    <source>
        <dbReference type="Pfam" id="PF21036"/>
    </source>
</evidence>
<reference evidence="6" key="1">
    <citation type="submission" date="2021-04" db="EMBL/GenBank/DDBJ databases">
        <authorList>
            <person name="Hartkoorn R.C."/>
            <person name="Beaudoing E."/>
            <person name="Hot D."/>
        </authorList>
    </citation>
    <scope>NUCLEOTIDE SEQUENCE</scope>
    <source>
        <strain evidence="6">NRRL B-16292</strain>
    </source>
</reference>
<dbReference type="Gene3D" id="3.40.50.2000">
    <property type="entry name" value="Glycogen Phosphorylase B"/>
    <property type="match status" value="2"/>
</dbReference>
<keyword evidence="3" id="KW-0808">Transferase</keyword>
<dbReference type="SUPFAM" id="SSF53756">
    <property type="entry name" value="UDP-Glycosyltransferase/glycogen phosphorylase"/>
    <property type="match status" value="1"/>
</dbReference>
<dbReference type="PANTHER" id="PTHR48050">
    <property type="entry name" value="STEROL 3-BETA-GLUCOSYLTRANSFERASE"/>
    <property type="match status" value="1"/>
</dbReference>
<keyword evidence="7" id="KW-1185">Reference proteome</keyword>
<dbReference type="InterPro" id="IPR010610">
    <property type="entry name" value="EryCIII-like_C"/>
</dbReference>
<evidence type="ECO:0000256" key="1">
    <source>
        <dbReference type="ARBA" id="ARBA00006962"/>
    </source>
</evidence>
<dbReference type="Pfam" id="PF06722">
    <property type="entry name" value="EryCIII-like_C"/>
    <property type="match status" value="1"/>
</dbReference>
<feature type="domain" description="Erythromycin biosynthesis protein CIII-like N-terminal" evidence="5">
    <location>
        <begin position="23"/>
        <end position="203"/>
    </location>
</feature>